<dbReference type="Gene3D" id="3.40.309.10">
    <property type="entry name" value="Aldehyde Dehydrogenase, Chain A, domain 2"/>
    <property type="match status" value="1"/>
</dbReference>
<evidence type="ECO:0000313" key="6">
    <source>
        <dbReference type="Proteomes" id="UP001518925"/>
    </source>
</evidence>
<dbReference type="InterPro" id="IPR016163">
    <property type="entry name" value="Ald_DH_C"/>
</dbReference>
<feature type="active site" evidence="2">
    <location>
        <position position="258"/>
    </location>
</feature>
<dbReference type="InterPro" id="IPR015590">
    <property type="entry name" value="Aldehyde_DH_dom"/>
</dbReference>
<keyword evidence="1 3" id="KW-0560">Oxidoreductase</keyword>
<dbReference type="InterPro" id="IPR029510">
    <property type="entry name" value="Ald_DH_CS_GLU"/>
</dbReference>
<evidence type="ECO:0000256" key="3">
    <source>
        <dbReference type="RuleBase" id="RU003345"/>
    </source>
</evidence>
<dbReference type="Pfam" id="PF00171">
    <property type="entry name" value="Aldedh"/>
    <property type="match status" value="1"/>
</dbReference>
<dbReference type="Proteomes" id="UP001518925">
    <property type="component" value="Unassembled WGS sequence"/>
</dbReference>
<evidence type="ECO:0000256" key="2">
    <source>
        <dbReference type="PROSITE-ProRule" id="PRU10007"/>
    </source>
</evidence>
<gene>
    <name evidence="5" type="ORF">JR050_10710</name>
</gene>
<comment type="similarity">
    <text evidence="3">Belongs to the aldehyde dehydrogenase family.</text>
</comment>
<dbReference type="EMBL" id="JAFELM010000030">
    <property type="protein sequence ID" value="MBM6618129.1"/>
    <property type="molecule type" value="Genomic_DNA"/>
</dbReference>
<sequence length="490" mass="53044">METWLEILQPKVYGNFIGGQWVDSNSGKTFSIYNSAKKDQLLASFQDSNEHDVDQAVKAADEAFKTWSKVPGPDRGTILYEFADLLEKNAEELAYMLSAEQGKVFNESIGEVYRAAKETRFAAGEAFRIDGNTLPGERPNVWNSTVRQPIGVIAAIAPWNFPVVTPVRKIAPALAFGCTVVFKPASATPWTSARLMELFAEAGFPNGVVNLVVGGGSKVGNPLVNHPLVKGISFTGSTNLGVQINESAGRRLVKTQLELGGKNPAVVLDYENVENVAKQIVSAAFAVSGQRCTAISRVIVLKSEKDELTNAIIQEMKQLQVGPAWEQGATMGPLVDRNQLEAVQKYVHIGKEEGATLLYGGEQLHGGKYDEGHYLAPTLFGDVTPNMRIAKEEIFGPVLSIIAVNDEKEAFEVANSVDYGLAASIFTKNLASAYEFADKVESGMVHINHGTASAAHLPFGGVKQSGFGAYSIGHSNIEFFTNVKAVYFQY</sequence>
<organism evidence="5 6">
    <name type="scientific">Bacillus suaedaesalsae</name>
    <dbReference type="NCBI Taxonomy" id="2810349"/>
    <lineage>
        <taxon>Bacteria</taxon>
        <taxon>Bacillati</taxon>
        <taxon>Bacillota</taxon>
        <taxon>Bacilli</taxon>
        <taxon>Bacillales</taxon>
        <taxon>Bacillaceae</taxon>
        <taxon>Bacillus</taxon>
    </lineage>
</organism>
<accession>A0ABS2DI13</accession>
<reference evidence="5 6" key="1">
    <citation type="submission" date="2021-02" db="EMBL/GenBank/DDBJ databases">
        <title>Bacillus sp. RD4P76, an endophyte from a halophyte.</title>
        <authorList>
            <person name="Sun J.-Q."/>
        </authorList>
    </citation>
    <scope>NUCLEOTIDE SEQUENCE [LARGE SCALE GENOMIC DNA]</scope>
    <source>
        <strain evidence="5 6">RD4P76</strain>
    </source>
</reference>
<evidence type="ECO:0000313" key="5">
    <source>
        <dbReference type="EMBL" id="MBM6618129.1"/>
    </source>
</evidence>
<dbReference type="SUPFAM" id="SSF53720">
    <property type="entry name" value="ALDH-like"/>
    <property type="match status" value="1"/>
</dbReference>
<dbReference type="PROSITE" id="PS00687">
    <property type="entry name" value="ALDEHYDE_DEHYDR_GLU"/>
    <property type="match status" value="1"/>
</dbReference>
<proteinExistence type="inferred from homology"/>
<dbReference type="Gene3D" id="3.40.605.10">
    <property type="entry name" value="Aldehyde Dehydrogenase, Chain A, domain 1"/>
    <property type="match status" value="1"/>
</dbReference>
<evidence type="ECO:0000259" key="4">
    <source>
        <dbReference type="Pfam" id="PF00171"/>
    </source>
</evidence>
<evidence type="ECO:0000256" key="1">
    <source>
        <dbReference type="ARBA" id="ARBA00023002"/>
    </source>
</evidence>
<name>A0ABS2DI13_9BACI</name>
<comment type="caution">
    <text evidence="5">The sequence shown here is derived from an EMBL/GenBank/DDBJ whole genome shotgun (WGS) entry which is preliminary data.</text>
</comment>
<keyword evidence="6" id="KW-1185">Reference proteome</keyword>
<protein>
    <submittedName>
        <fullName evidence="5">Aldehyde dehydrogenase</fullName>
    </submittedName>
</protein>
<dbReference type="PANTHER" id="PTHR11699">
    <property type="entry name" value="ALDEHYDE DEHYDROGENASE-RELATED"/>
    <property type="match status" value="1"/>
</dbReference>
<dbReference type="InterPro" id="IPR016162">
    <property type="entry name" value="Ald_DH_N"/>
</dbReference>
<dbReference type="InterPro" id="IPR016161">
    <property type="entry name" value="Ald_DH/histidinol_DH"/>
</dbReference>
<feature type="domain" description="Aldehyde dehydrogenase" evidence="4">
    <location>
        <begin position="21"/>
        <end position="486"/>
    </location>
</feature>